<comment type="subcellular location">
    <subcellularLocation>
        <location evidence="9">Cytoplasm</location>
    </subcellularLocation>
</comment>
<evidence type="ECO:0000256" key="2">
    <source>
        <dbReference type="ARBA" id="ARBA00022491"/>
    </source>
</evidence>
<dbReference type="InterPro" id="IPR043135">
    <property type="entry name" value="Fur_C"/>
</dbReference>
<dbReference type="GO" id="GO:0005829">
    <property type="term" value="C:cytosol"/>
    <property type="evidence" value="ECO:0007669"/>
    <property type="project" value="TreeGrafter"/>
</dbReference>
<dbReference type="AlphaFoldDB" id="A0A3N1PM56"/>
<dbReference type="CDD" id="cd07153">
    <property type="entry name" value="Fur_like"/>
    <property type="match status" value="1"/>
</dbReference>
<keyword evidence="9" id="KW-0963">Cytoplasm</keyword>
<feature type="binding site" evidence="7">
    <location>
        <position position="156"/>
    </location>
    <ligand>
        <name>Zn(2+)</name>
        <dbReference type="ChEBI" id="CHEBI:29105"/>
    </ligand>
</feature>
<gene>
    <name evidence="9" type="primary">fur</name>
    <name evidence="10" type="ORF">EDC28_102157</name>
</gene>
<dbReference type="GO" id="GO:0045892">
    <property type="term" value="P:negative regulation of DNA-templated transcription"/>
    <property type="evidence" value="ECO:0007669"/>
    <property type="project" value="TreeGrafter"/>
</dbReference>
<evidence type="ECO:0000256" key="9">
    <source>
        <dbReference type="RuleBase" id="RU364037"/>
    </source>
</evidence>
<evidence type="ECO:0000256" key="8">
    <source>
        <dbReference type="PIRSR" id="PIRSR602481-2"/>
    </source>
</evidence>
<protein>
    <recommendedName>
        <fullName evidence="9">Ferric uptake regulation protein</fullName>
    </recommendedName>
</protein>
<comment type="similarity">
    <text evidence="1 9">Belongs to the Fur family.</text>
</comment>
<dbReference type="Proteomes" id="UP000268033">
    <property type="component" value="Unassembled WGS sequence"/>
</dbReference>
<keyword evidence="2 9" id="KW-0678">Repressor</keyword>
<dbReference type="Gene3D" id="3.30.1490.190">
    <property type="match status" value="1"/>
</dbReference>
<keyword evidence="7 9" id="KW-0479">Metal-binding</keyword>
<dbReference type="InterPro" id="IPR002481">
    <property type="entry name" value="FUR"/>
</dbReference>
<keyword evidence="8 9" id="KW-0408">Iron</keyword>
<sequence length="159" mass="17992">MAVLYCRITGHMKRQNSQLLREAEERCRQSGRQWTSQRADVLSVLADQQGPVTAYELLDAIKSVHPNPKPATVYRALEFFMELGLVHKLDSANRFVLCSHQHEEHRAQFLICDSCGHVDEVPVAAKLLAALEEQSARLEFAMADKGLEIHGLCARCRQH</sequence>
<evidence type="ECO:0000256" key="5">
    <source>
        <dbReference type="ARBA" id="ARBA00023125"/>
    </source>
</evidence>
<comment type="cofactor">
    <cofactor evidence="7">
        <name>Zn(2+)</name>
        <dbReference type="ChEBI" id="CHEBI:29105"/>
    </cofactor>
    <text evidence="7">Binds 1 zinc ion per subunit.</text>
</comment>
<keyword evidence="5 9" id="KW-0238">DNA-binding</keyword>
<evidence type="ECO:0000256" key="7">
    <source>
        <dbReference type="PIRSR" id="PIRSR602481-1"/>
    </source>
</evidence>
<dbReference type="GO" id="GO:0000976">
    <property type="term" value="F:transcription cis-regulatory region binding"/>
    <property type="evidence" value="ECO:0007669"/>
    <property type="project" value="TreeGrafter"/>
</dbReference>
<feature type="binding site" evidence="7">
    <location>
        <position position="153"/>
    </location>
    <ligand>
        <name>Zn(2+)</name>
        <dbReference type="ChEBI" id="CHEBI:29105"/>
    </ligand>
</feature>
<dbReference type="STRING" id="584787.GCA_001247655_03087"/>
<accession>A0A3N1PM56</accession>
<proteinExistence type="inferred from homology"/>
<dbReference type="Pfam" id="PF01475">
    <property type="entry name" value="FUR"/>
    <property type="match status" value="1"/>
</dbReference>
<dbReference type="PANTHER" id="PTHR33202">
    <property type="entry name" value="ZINC UPTAKE REGULATION PROTEIN"/>
    <property type="match status" value="1"/>
</dbReference>
<feature type="binding site" evidence="7">
    <location>
        <position position="112"/>
    </location>
    <ligand>
        <name>Zn(2+)</name>
        <dbReference type="ChEBI" id="CHEBI:29105"/>
    </ligand>
</feature>
<feature type="binding site" evidence="7">
    <location>
        <position position="115"/>
    </location>
    <ligand>
        <name>Zn(2+)</name>
        <dbReference type="ChEBI" id="CHEBI:29105"/>
    </ligand>
</feature>
<comment type="cofactor">
    <cofactor evidence="8">
        <name>Mn(2+)</name>
        <dbReference type="ChEBI" id="CHEBI:29035"/>
    </cofactor>
    <cofactor evidence="8">
        <name>Fe(2+)</name>
        <dbReference type="ChEBI" id="CHEBI:29033"/>
    </cofactor>
    <text evidence="8">Binds 1 Mn(2+) or Fe(2+) ion per subunit.</text>
</comment>
<keyword evidence="4 9" id="KW-0805">Transcription regulation</keyword>
<dbReference type="GO" id="GO:0008270">
    <property type="term" value="F:zinc ion binding"/>
    <property type="evidence" value="ECO:0007669"/>
    <property type="project" value="TreeGrafter"/>
</dbReference>
<dbReference type="GO" id="GO:0003700">
    <property type="term" value="F:DNA-binding transcription factor activity"/>
    <property type="evidence" value="ECO:0007669"/>
    <property type="project" value="UniProtKB-UniRule"/>
</dbReference>
<evidence type="ECO:0000256" key="3">
    <source>
        <dbReference type="ARBA" id="ARBA00022833"/>
    </source>
</evidence>
<keyword evidence="3 7" id="KW-0862">Zinc</keyword>
<feature type="binding site" evidence="8">
    <location>
        <position position="102"/>
    </location>
    <ligand>
        <name>Fe cation</name>
        <dbReference type="ChEBI" id="CHEBI:24875"/>
    </ligand>
</feature>
<evidence type="ECO:0000313" key="11">
    <source>
        <dbReference type="Proteomes" id="UP000268033"/>
    </source>
</evidence>
<name>A0A3N1PM56_9GAMM</name>
<dbReference type="InterPro" id="IPR036390">
    <property type="entry name" value="WH_DNA-bd_sf"/>
</dbReference>
<organism evidence="10 11">
    <name type="scientific">Gallaecimonas pentaromativorans</name>
    <dbReference type="NCBI Taxonomy" id="584787"/>
    <lineage>
        <taxon>Bacteria</taxon>
        <taxon>Pseudomonadati</taxon>
        <taxon>Pseudomonadota</taxon>
        <taxon>Gammaproteobacteria</taxon>
        <taxon>Enterobacterales</taxon>
        <taxon>Gallaecimonadaceae</taxon>
        <taxon>Gallaecimonas</taxon>
    </lineage>
</organism>
<keyword evidence="11" id="KW-1185">Reference proteome</keyword>
<dbReference type="InterPro" id="IPR036388">
    <property type="entry name" value="WH-like_DNA-bd_sf"/>
</dbReference>
<comment type="subunit">
    <text evidence="9">Homodimer.</text>
</comment>
<keyword evidence="6 9" id="KW-0804">Transcription</keyword>
<dbReference type="EMBL" id="RJUL01000002">
    <property type="protein sequence ID" value="ROQ29785.1"/>
    <property type="molecule type" value="Genomic_DNA"/>
</dbReference>
<dbReference type="GO" id="GO:1900376">
    <property type="term" value="P:regulation of secondary metabolite biosynthetic process"/>
    <property type="evidence" value="ECO:0007669"/>
    <property type="project" value="TreeGrafter"/>
</dbReference>
<evidence type="ECO:0000256" key="1">
    <source>
        <dbReference type="ARBA" id="ARBA00007957"/>
    </source>
</evidence>
<evidence type="ECO:0000256" key="6">
    <source>
        <dbReference type="ARBA" id="ARBA00023163"/>
    </source>
</evidence>
<comment type="caution">
    <text evidence="10">The sequence shown here is derived from an EMBL/GenBank/DDBJ whole genome shotgun (WGS) entry which is preliminary data.</text>
</comment>
<evidence type="ECO:0000256" key="4">
    <source>
        <dbReference type="ARBA" id="ARBA00023015"/>
    </source>
</evidence>
<dbReference type="Gene3D" id="1.10.10.10">
    <property type="entry name" value="Winged helix-like DNA-binding domain superfamily/Winged helix DNA-binding domain"/>
    <property type="match status" value="1"/>
</dbReference>
<dbReference type="PANTHER" id="PTHR33202:SF6">
    <property type="entry name" value="ZINC UPTAKE REGULATION PROTEIN"/>
    <property type="match status" value="1"/>
</dbReference>
<evidence type="ECO:0000313" key="10">
    <source>
        <dbReference type="EMBL" id="ROQ29785.1"/>
    </source>
</evidence>
<reference evidence="10 11" key="1">
    <citation type="submission" date="2018-11" db="EMBL/GenBank/DDBJ databases">
        <title>Genomic Encyclopedia of Type Strains, Phase IV (KMG-IV): sequencing the most valuable type-strain genomes for metagenomic binning, comparative biology and taxonomic classification.</title>
        <authorList>
            <person name="Goeker M."/>
        </authorList>
    </citation>
    <scope>NUCLEOTIDE SEQUENCE [LARGE SCALE GENOMIC DNA]</scope>
    <source>
        <strain evidence="10 11">DSM 21945</strain>
    </source>
</reference>
<dbReference type="OrthoDB" id="9801127at2"/>
<dbReference type="SUPFAM" id="SSF46785">
    <property type="entry name" value="Winged helix' DNA-binding domain"/>
    <property type="match status" value="1"/>
</dbReference>